<evidence type="ECO:0000256" key="10">
    <source>
        <dbReference type="HAMAP-Rule" id="MF_01820"/>
    </source>
</evidence>
<dbReference type="Gene3D" id="2.40.50.140">
    <property type="entry name" value="Nucleic acid-binding proteins"/>
    <property type="match status" value="1"/>
</dbReference>
<dbReference type="eggNOG" id="COG1162">
    <property type="taxonomic scope" value="Bacteria"/>
</dbReference>
<dbReference type="Pfam" id="PF16745">
    <property type="entry name" value="RsgA_N"/>
    <property type="match status" value="1"/>
</dbReference>
<evidence type="ECO:0000256" key="1">
    <source>
        <dbReference type="ARBA" id="ARBA00022490"/>
    </source>
</evidence>
<evidence type="ECO:0000259" key="11">
    <source>
        <dbReference type="PROSITE" id="PS50936"/>
    </source>
</evidence>
<comment type="subunit">
    <text evidence="10">Monomer. Associates with 30S ribosomal subunit, binds 16S rRNA.</text>
</comment>
<sequence length="298" mass="32972">MPTGQVIKTYNGFYYVLEDGRELTQNPELLSCRLRGRIKRIKGSVVTGDMVEYELLGDGTGVIEKRLPRKTLLHRPSVANIDQVIITFALREPDINSLLLNRFLVLAEWSDIPEIVICLNKTDLLPASADEFVKPYVDAGYRVIFASAHEKQGIEEIRSLLKGKVTAFAGPSGVGKSSLLNAIDSNLSLTTGVISEKIKRGKHTTRAACLLPVASGGIVVDTPGFSAAELEQLDKNLLAGYFPEFRPLIEKCYYNTCTHSHEPDCGIKNALAEGIISQERYDAYLNILQSILERKKAY</sequence>
<feature type="binding site" evidence="10">
    <location>
        <position position="265"/>
    </location>
    <ligand>
        <name>Zn(2+)</name>
        <dbReference type="ChEBI" id="CHEBI:29105"/>
    </ligand>
</feature>
<keyword evidence="14" id="KW-1185">Reference proteome</keyword>
<gene>
    <name evidence="10" type="primary">rsgA</name>
    <name evidence="13" type="ORF">NZ47_12670</name>
</gene>
<dbReference type="GO" id="GO:0046872">
    <property type="term" value="F:metal ion binding"/>
    <property type="evidence" value="ECO:0007669"/>
    <property type="project" value="UniProtKB-KW"/>
</dbReference>
<evidence type="ECO:0000256" key="3">
    <source>
        <dbReference type="ARBA" id="ARBA00022723"/>
    </source>
</evidence>
<comment type="function">
    <text evidence="10">One of several proteins that assist in the late maturation steps of the functional core of the 30S ribosomal subunit. Helps release RbfA from mature subunits. May play a role in the assembly of ribosomal proteins into the subunit. Circularly permuted GTPase that catalyzes slow GTP hydrolysis, GTPase activity is stimulated by the 30S ribosomal subunit.</text>
</comment>
<comment type="cofactor">
    <cofactor evidence="10">
        <name>Zn(2+)</name>
        <dbReference type="ChEBI" id="CHEBI:29105"/>
    </cofactor>
    <text evidence="10">Binds 1 zinc ion per subunit.</text>
</comment>
<dbReference type="STRING" id="82374.NZ47_12670"/>
<keyword evidence="5 10" id="KW-0547">Nucleotide-binding</keyword>
<comment type="similarity">
    <text evidence="10">Belongs to the TRAFAC class YlqF/YawG GTPase family. RsgA subfamily.</text>
</comment>
<dbReference type="InterPro" id="IPR030378">
    <property type="entry name" value="G_CP_dom"/>
</dbReference>
<reference evidence="13 14" key="1">
    <citation type="journal article" date="2013" name="PLoS ONE">
        <title>Identification and characterization of three novel lipases belonging to families II and V from Anaerovibrio lipolyticus 5ST.</title>
        <authorList>
            <person name="Prive F."/>
            <person name="Kaderbhai N.N."/>
            <person name="Girdwood S."/>
            <person name="Worgan H.J."/>
            <person name="Pinloche E."/>
            <person name="Scollan N.D."/>
            <person name="Huws S.A."/>
            <person name="Newbold C.J."/>
        </authorList>
    </citation>
    <scope>NUCLEOTIDE SEQUENCE [LARGE SCALE GENOMIC DNA]</scope>
    <source>
        <strain evidence="13 14">5S</strain>
    </source>
</reference>
<dbReference type="PANTHER" id="PTHR32120">
    <property type="entry name" value="SMALL RIBOSOMAL SUBUNIT BIOGENESIS GTPASE RSGA"/>
    <property type="match status" value="1"/>
</dbReference>
<keyword evidence="9 10" id="KW-0342">GTP-binding</keyword>
<keyword evidence="3 10" id="KW-0479">Metal-binding</keyword>
<evidence type="ECO:0000256" key="7">
    <source>
        <dbReference type="ARBA" id="ARBA00022833"/>
    </source>
</evidence>
<evidence type="ECO:0000256" key="9">
    <source>
        <dbReference type="ARBA" id="ARBA00023134"/>
    </source>
</evidence>
<dbReference type="InterPro" id="IPR031944">
    <property type="entry name" value="RsgA_N"/>
</dbReference>
<evidence type="ECO:0000313" key="14">
    <source>
        <dbReference type="Proteomes" id="UP000030993"/>
    </source>
</evidence>
<protein>
    <recommendedName>
        <fullName evidence="10">Small ribosomal subunit biogenesis GTPase RsgA</fullName>
        <ecNumber evidence="10">3.6.1.-</ecNumber>
    </recommendedName>
</protein>
<dbReference type="NCBIfam" id="TIGR00157">
    <property type="entry name" value="ribosome small subunit-dependent GTPase A"/>
    <property type="match status" value="1"/>
</dbReference>
<dbReference type="Gene3D" id="1.10.40.50">
    <property type="entry name" value="Probable gtpase engc, domain 3"/>
    <property type="match status" value="1"/>
</dbReference>
<comment type="subcellular location">
    <subcellularLocation>
        <location evidence="10">Cytoplasm</location>
    </subcellularLocation>
</comment>
<dbReference type="PROSITE" id="PS50936">
    <property type="entry name" value="ENGC_GTPASE"/>
    <property type="match status" value="1"/>
</dbReference>
<feature type="binding site" evidence="10">
    <location>
        <position position="257"/>
    </location>
    <ligand>
        <name>Zn(2+)</name>
        <dbReference type="ChEBI" id="CHEBI:29105"/>
    </ligand>
</feature>
<dbReference type="HAMAP" id="MF_01820">
    <property type="entry name" value="GTPase_RsgA"/>
    <property type="match status" value="1"/>
</dbReference>
<dbReference type="SUPFAM" id="SSF52540">
    <property type="entry name" value="P-loop containing nucleoside triphosphate hydrolases"/>
    <property type="match status" value="1"/>
</dbReference>
<evidence type="ECO:0000256" key="4">
    <source>
        <dbReference type="ARBA" id="ARBA00022730"/>
    </source>
</evidence>
<name>A0A0B2JUJ6_9FIRM</name>
<dbReference type="InterPro" id="IPR010914">
    <property type="entry name" value="RsgA_GTPase_dom"/>
</dbReference>
<keyword evidence="6 10" id="KW-0378">Hydrolase</keyword>
<dbReference type="RefSeq" id="WP_039211653.1">
    <property type="nucleotide sequence ID" value="NZ_JSCE01000236.1"/>
</dbReference>
<dbReference type="PANTHER" id="PTHR32120:SF11">
    <property type="entry name" value="SMALL RIBOSOMAL SUBUNIT BIOGENESIS GTPASE RSGA 1, MITOCHONDRIAL-RELATED"/>
    <property type="match status" value="1"/>
</dbReference>
<dbReference type="EMBL" id="JSCE01000236">
    <property type="protein sequence ID" value="KHM49542.1"/>
    <property type="molecule type" value="Genomic_DNA"/>
</dbReference>
<dbReference type="PROSITE" id="PS51721">
    <property type="entry name" value="G_CP"/>
    <property type="match status" value="1"/>
</dbReference>
<dbReference type="InterPro" id="IPR027417">
    <property type="entry name" value="P-loop_NTPase"/>
</dbReference>
<dbReference type="GO" id="GO:0005737">
    <property type="term" value="C:cytoplasm"/>
    <property type="evidence" value="ECO:0007669"/>
    <property type="project" value="UniProtKB-SubCell"/>
</dbReference>
<organism evidence="13 14">
    <name type="scientific">Anaerovibrio lipolyticus</name>
    <dbReference type="NCBI Taxonomy" id="82374"/>
    <lineage>
        <taxon>Bacteria</taxon>
        <taxon>Bacillati</taxon>
        <taxon>Bacillota</taxon>
        <taxon>Negativicutes</taxon>
        <taxon>Selenomonadales</taxon>
        <taxon>Selenomonadaceae</taxon>
        <taxon>Anaerovibrio</taxon>
    </lineage>
</organism>
<dbReference type="InterPro" id="IPR012340">
    <property type="entry name" value="NA-bd_OB-fold"/>
</dbReference>
<feature type="binding site" evidence="10">
    <location>
        <position position="259"/>
    </location>
    <ligand>
        <name>Zn(2+)</name>
        <dbReference type="ChEBI" id="CHEBI:29105"/>
    </ligand>
</feature>
<dbReference type="EC" id="3.6.1.-" evidence="10"/>
<feature type="domain" description="CP-type G" evidence="12">
    <location>
        <begin position="70"/>
        <end position="228"/>
    </location>
</feature>
<dbReference type="GO" id="GO:0042274">
    <property type="term" value="P:ribosomal small subunit biogenesis"/>
    <property type="evidence" value="ECO:0007669"/>
    <property type="project" value="UniProtKB-UniRule"/>
</dbReference>
<dbReference type="GO" id="GO:0003924">
    <property type="term" value="F:GTPase activity"/>
    <property type="evidence" value="ECO:0007669"/>
    <property type="project" value="UniProtKB-UniRule"/>
</dbReference>
<dbReference type="InterPro" id="IPR004881">
    <property type="entry name" value="Ribosome_biogen_GTPase_RsgA"/>
</dbReference>
<comment type="caution">
    <text evidence="13">The sequence shown here is derived from an EMBL/GenBank/DDBJ whole genome shotgun (WGS) entry which is preliminary data.</text>
</comment>
<evidence type="ECO:0000256" key="5">
    <source>
        <dbReference type="ARBA" id="ARBA00022741"/>
    </source>
</evidence>
<dbReference type="CDD" id="cd01854">
    <property type="entry name" value="YjeQ_EngC"/>
    <property type="match status" value="1"/>
</dbReference>
<dbReference type="AlphaFoldDB" id="A0A0B2JUJ6"/>
<dbReference type="GO" id="GO:0005525">
    <property type="term" value="F:GTP binding"/>
    <property type="evidence" value="ECO:0007669"/>
    <property type="project" value="UniProtKB-UniRule"/>
</dbReference>
<evidence type="ECO:0000313" key="13">
    <source>
        <dbReference type="EMBL" id="KHM49542.1"/>
    </source>
</evidence>
<dbReference type="GO" id="GO:0019843">
    <property type="term" value="F:rRNA binding"/>
    <property type="evidence" value="ECO:0007669"/>
    <property type="project" value="UniProtKB-KW"/>
</dbReference>
<proteinExistence type="inferred from homology"/>
<evidence type="ECO:0000256" key="2">
    <source>
        <dbReference type="ARBA" id="ARBA00022517"/>
    </source>
</evidence>
<accession>A0A0B2JUJ6</accession>
<dbReference type="Pfam" id="PF03193">
    <property type="entry name" value="RsgA_GTPase"/>
    <property type="match status" value="1"/>
</dbReference>
<keyword evidence="4 10" id="KW-0699">rRNA-binding</keyword>
<feature type="binding site" evidence="10">
    <location>
        <begin position="120"/>
        <end position="123"/>
    </location>
    <ligand>
        <name>GTP</name>
        <dbReference type="ChEBI" id="CHEBI:37565"/>
    </ligand>
</feature>
<keyword evidence="1 10" id="KW-0963">Cytoplasm</keyword>
<dbReference type="SUPFAM" id="SSF50249">
    <property type="entry name" value="Nucleic acid-binding proteins"/>
    <property type="match status" value="1"/>
</dbReference>
<dbReference type="CDD" id="cd04466">
    <property type="entry name" value="S1_YloQ_GTPase"/>
    <property type="match status" value="1"/>
</dbReference>
<keyword evidence="2 10" id="KW-0690">Ribosome biogenesis</keyword>
<evidence type="ECO:0000256" key="8">
    <source>
        <dbReference type="ARBA" id="ARBA00022884"/>
    </source>
</evidence>
<feature type="domain" description="EngC GTPase" evidence="11">
    <location>
        <begin position="79"/>
        <end position="226"/>
    </location>
</feature>
<keyword evidence="7 10" id="KW-0862">Zinc</keyword>
<dbReference type="Gene3D" id="3.40.50.300">
    <property type="entry name" value="P-loop containing nucleotide triphosphate hydrolases"/>
    <property type="match status" value="1"/>
</dbReference>
<evidence type="ECO:0000256" key="6">
    <source>
        <dbReference type="ARBA" id="ARBA00022801"/>
    </source>
</evidence>
<feature type="binding site" evidence="10">
    <location>
        <begin position="170"/>
        <end position="178"/>
    </location>
    <ligand>
        <name>GTP</name>
        <dbReference type="ChEBI" id="CHEBI:37565"/>
    </ligand>
</feature>
<feature type="binding site" evidence="10">
    <location>
        <position position="252"/>
    </location>
    <ligand>
        <name>Zn(2+)</name>
        <dbReference type="ChEBI" id="CHEBI:29105"/>
    </ligand>
</feature>
<evidence type="ECO:0000259" key="12">
    <source>
        <dbReference type="PROSITE" id="PS51721"/>
    </source>
</evidence>
<dbReference type="Proteomes" id="UP000030993">
    <property type="component" value="Unassembled WGS sequence"/>
</dbReference>
<keyword evidence="8 10" id="KW-0694">RNA-binding</keyword>